<dbReference type="SUPFAM" id="SSF56672">
    <property type="entry name" value="DNA/RNA polymerases"/>
    <property type="match status" value="1"/>
</dbReference>
<keyword evidence="2" id="KW-1185">Reference proteome</keyword>
<sequence length="182" mass="20800">MRVLRYLKQSPGQGIYLKPISLDLAAFDDSDWASCPLTRRSVIGYFITLGECPVSWKTKKQTTISRSSAEAEYRAMAAVVSEIIWLRNLLSSLGVRMTTPTRLFCDNQAAIHITANPVFHKRTKHIEINCHFMRDHIKSGIVTTDHLPTRLQLANIFTKALDRDRFRFILSKLDIRNSHALT</sequence>
<evidence type="ECO:0008006" key="3">
    <source>
        <dbReference type="Google" id="ProtNLM"/>
    </source>
</evidence>
<dbReference type="STRING" id="22663.A0A2I0IPR4"/>
<reference evidence="1 2" key="1">
    <citation type="submission" date="2017-11" db="EMBL/GenBank/DDBJ databases">
        <title>De-novo sequencing of pomegranate (Punica granatum L.) genome.</title>
        <authorList>
            <person name="Akparov Z."/>
            <person name="Amiraslanov A."/>
            <person name="Hajiyeva S."/>
            <person name="Abbasov M."/>
            <person name="Kaur K."/>
            <person name="Hamwieh A."/>
            <person name="Solovyev V."/>
            <person name="Salamov A."/>
            <person name="Braich B."/>
            <person name="Kosarev P."/>
            <person name="Mahmoud A."/>
            <person name="Hajiyev E."/>
            <person name="Babayeva S."/>
            <person name="Izzatullayeva V."/>
            <person name="Mammadov A."/>
            <person name="Mammadov A."/>
            <person name="Sharifova S."/>
            <person name="Ojaghi J."/>
            <person name="Eynullazada K."/>
            <person name="Bayramov B."/>
            <person name="Abdulazimova A."/>
            <person name="Shahmuradov I."/>
        </authorList>
    </citation>
    <scope>NUCLEOTIDE SEQUENCE [LARGE SCALE GENOMIC DNA]</scope>
    <source>
        <strain evidence="2">cv. AG2017</strain>
        <tissue evidence="1">Leaf</tissue>
    </source>
</reference>
<dbReference type="AlphaFoldDB" id="A0A2I0IPR4"/>
<dbReference type="Proteomes" id="UP000233551">
    <property type="component" value="Unassembled WGS sequence"/>
</dbReference>
<dbReference type="CDD" id="cd09272">
    <property type="entry name" value="RNase_HI_RT_Ty1"/>
    <property type="match status" value="1"/>
</dbReference>
<comment type="caution">
    <text evidence="1">The sequence shown here is derived from an EMBL/GenBank/DDBJ whole genome shotgun (WGS) entry which is preliminary data.</text>
</comment>
<dbReference type="PANTHER" id="PTHR11439:SF498">
    <property type="entry name" value="DNAK FAMILY PROTEIN"/>
    <property type="match status" value="1"/>
</dbReference>
<accession>A0A2I0IPR4</accession>
<organism evidence="1 2">
    <name type="scientific">Punica granatum</name>
    <name type="common">Pomegranate</name>
    <dbReference type="NCBI Taxonomy" id="22663"/>
    <lineage>
        <taxon>Eukaryota</taxon>
        <taxon>Viridiplantae</taxon>
        <taxon>Streptophyta</taxon>
        <taxon>Embryophyta</taxon>
        <taxon>Tracheophyta</taxon>
        <taxon>Spermatophyta</taxon>
        <taxon>Magnoliopsida</taxon>
        <taxon>eudicotyledons</taxon>
        <taxon>Gunneridae</taxon>
        <taxon>Pentapetalae</taxon>
        <taxon>rosids</taxon>
        <taxon>malvids</taxon>
        <taxon>Myrtales</taxon>
        <taxon>Lythraceae</taxon>
        <taxon>Punica</taxon>
    </lineage>
</organism>
<gene>
    <name evidence="1" type="ORF">CRG98_033638</name>
</gene>
<name>A0A2I0IPR4_PUNGR</name>
<dbReference type="InterPro" id="IPR043502">
    <property type="entry name" value="DNA/RNA_pol_sf"/>
</dbReference>
<dbReference type="PANTHER" id="PTHR11439">
    <property type="entry name" value="GAG-POL-RELATED RETROTRANSPOSON"/>
    <property type="match status" value="1"/>
</dbReference>
<protein>
    <recommendedName>
        <fullName evidence="3">Copia protein</fullName>
    </recommendedName>
</protein>
<proteinExistence type="predicted"/>
<evidence type="ECO:0000313" key="2">
    <source>
        <dbReference type="Proteomes" id="UP000233551"/>
    </source>
</evidence>
<dbReference type="EMBL" id="PGOL01002681">
    <property type="protein sequence ID" value="PKI45998.1"/>
    <property type="molecule type" value="Genomic_DNA"/>
</dbReference>
<evidence type="ECO:0000313" key="1">
    <source>
        <dbReference type="EMBL" id="PKI45998.1"/>
    </source>
</evidence>